<evidence type="ECO:0000313" key="2">
    <source>
        <dbReference type="Proteomes" id="UP001558713"/>
    </source>
</evidence>
<dbReference type="EMBL" id="JBANAX010000402">
    <property type="protein sequence ID" value="KAL1209942.1"/>
    <property type="molecule type" value="Genomic_DNA"/>
</dbReference>
<accession>A0ABD1AT61</accession>
<dbReference type="Proteomes" id="UP001558713">
    <property type="component" value="Unassembled WGS sequence"/>
</dbReference>
<comment type="caution">
    <text evidence="1">The sequence shown here is derived from an EMBL/GenBank/DDBJ whole genome shotgun (WGS) entry which is preliminary data.</text>
</comment>
<evidence type="ECO:0000313" key="1">
    <source>
        <dbReference type="EMBL" id="KAL1209942.1"/>
    </source>
</evidence>
<proteinExistence type="predicted"/>
<sequence>MERPFTSFSISYTSEECTTKWKRQNPTNTAAEINSLKQELEAAFVQSDPSFTTIKDIKQKLSRAYYLEEVYWKQKSRNQWLLEGDRNTKFFHGCARTRKARNRMVSIKNSNGVEFTRDEDISAVATGYFQDLFQSTSTEDWGDFFDNISSPVT</sequence>
<keyword evidence="2" id="KW-1185">Reference proteome</keyword>
<dbReference type="AlphaFoldDB" id="A0ABD1AT61"/>
<gene>
    <name evidence="1" type="ORF">V5N11_020507</name>
</gene>
<name>A0ABD1AT61_CARAN</name>
<protein>
    <submittedName>
        <fullName evidence="1">Uncharacterized protein</fullName>
    </submittedName>
</protein>
<organism evidence="1 2">
    <name type="scientific">Cardamine amara subsp. amara</name>
    <dbReference type="NCBI Taxonomy" id="228776"/>
    <lineage>
        <taxon>Eukaryota</taxon>
        <taxon>Viridiplantae</taxon>
        <taxon>Streptophyta</taxon>
        <taxon>Embryophyta</taxon>
        <taxon>Tracheophyta</taxon>
        <taxon>Spermatophyta</taxon>
        <taxon>Magnoliopsida</taxon>
        <taxon>eudicotyledons</taxon>
        <taxon>Gunneridae</taxon>
        <taxon>Pentapetalae</taxon>
        <taxon>rosids</taxon>
        <taxon>malvids</taxon>
        <taxon>Brassicales</taxon>
        <taxon>Brassicaceae</taxon>
        <taxon>Cardamineae</taxon>
        <taxon>Cardamine</taxon>
    </lineage>
</organism>
<reference evidence="1 2" key="1">
    <citation type="submission" date="2024-04" db="EMBL/GenBank/DDBJ databases">
        <title>Genome assembly C_amara_ONT_v2.</title>
        <authorList>
            <person name="Yant L."/>
            <person name="Moore C."/>
            <person name="Slenker M."/>
        </authorList>
    </citation>
    <scope>NUCLEOTIDE SEQUENCE [LARGE SCALE GENOMIC DNA]</scope>
    <source>
        <tissue evidence="1">Leaf</tissue>
    </source>
</reference>